<protein>
    <recommendedName>
        <fullName evidence="4 7">Flagellar hook-associated protein 1</fullName>
        <shortName evidence="7">HAP1</shortName>
    </recommendedName>
</protein>
<feature type="domain" description="Flagellar basal body rod protein N-terminal" evidence="8">
    <location>
        <begin position="7"/>
        <end position="33"/>
    </location>
</feature>
<dbReference type="GO" id="GO:0005198">
    <property type="term" value="F:structural molecule activity"/>
    <property type="evidence" value="ECO:0007669"/>
    <property type="project" value="UniProtKB-UniRule"/>
</dbReference>
<evidence type="ECO:0000313" key="12">
    <source>
        <dbReference type="EMBL" id="HAG0390739.1"/>
    </source>
</evidence>
<evidence type="ECO:0000256" key="7">
    <source>
        <dbReference type="RuleBase" id="RU362065"/>
    </source>
</evidence>
<comment type="caution">
    <text evidence="12">The sequence shown here is derived from an EMBL/GenBank/DDBJ whole genome shotgun (WGS) entry which is preliminary data.</text>
</comment>
<proteinExistence type="inferred from homology"/>
<dbReference type="Pfam" id="PF00460">
    <property type="entry name" value="Flg_bb_rod"/>
    <property type="match status" value="1"/>
</dbReference>
<dbReference type="SUPFAM" id="SSF64518">
    <property type="entry name" value="Phase 1 flagellin"/>
    <property type="match status" value="1"/>
</dbReference>
<evidence type="ECO:0000256" key="5">
    <source>
        <dbReference type="ARBA" id="ARBA00022525"/>
    </source>
</evidence>
<sequence>MSLLSLAQNGLSAAQAALNVVGNNLTNAVTPGYSRQSIDFGEAGGKTSGKGFFGYGVTVEQVQRMYDGFLNNQVRGASTEFSTLNTRYKQVSQIDDMLGNSTNNLSSKLNNMFTAMEGVSKDPADPSARQDVFSQLNAIANQFRSNSNTLNGLEKSTNTQIRQTVNDINSYCKQIAELNGQIAKMHGQTGGMPSDLLDKRDQLLNKLSEQVGIKVKENNDTGCVTVTMNNGQSLVIGEHYSQMAVRSSDGDPNQLVVSYIDSAGNEQYLKESSMTGKLGGLFKFRDIDMKDAKNQLDQLALQMEYKFNEVNASGYDRNGAKGGNIFTLHKPQAISNSNNKGNASLDVDLTNVPAVKAEDYTITYNGVSWEVKTSSGRTIIPTVNGGKISFEGITITPLGTAKAQDSFTLNPVAGSADGIKVSIKDGDQIAASSSADKSDQSNNENIRALIGLKDDAFVGNKTLAGAYASLVSSVGSTVRSLKGEQDTAYKSYDQWQQQQQSVVGVDLNEEYVNLQMFSQYYQANAQVLKTANSIFDTLLSIR</sequence>
<dbReference type="PANTHER" id="PTHR30033:SF1">
    <property type="entry name" value="FLAGELLAR HOOK-ASSOCIATED PROTEIN 1"/>
    <property type="match status" value="1"/>
</dbReference>
<evidence type="ECO:0000256" key="1">
    <source>
        <dbReference type="ARBA" id="ARBA00004365"/>
    </source>
</evidence>
<dbReference type="GO" id="GO:0044780">
    <property type="term" value="P:bacterial-type flagellum assembly"/>
    <property type="evidence" value="ECO:0007669"/>
    <property type="project" value="InterPro"/>
</dbReference>
<organism evidence="12">
    <name type="scientific">Salmonella enterica</name>
    <name type="common">Salmonella choleraesuis</name>
    <dbReference type="NCBI Taxonomy" id="28901"/>
    <lineage>
        <taxon>Bacteria</taxon>
        <taxon>Pseudomonadati</taxon>
        <taxon>Pseudomonadota</taxon>
        <taxon>Gammaproteobacteria</taxon>
        <taxon>Enterobacterales</taxon>
        <taxon>Enterobacteriaceae</taxon>
        <taxon>Salmonella</taxon>
    </lineage>
</organism>
<dbReference type="InterPro" id="IPR010930">
    <property type="entry name" value="Flg_bb/hook_C_dom"/>
</dbReference>
<dbReference type="NCBIfam" id="TIGR02492">
    <property type="entry name" value="flgK_ends"/>
    <property type="match status" value="1"/>
</dbReference>
<gene>
    <name evidence="7 12" type="primary">flgK</name>
    <name evidence="12" type="ORF">G8S59_004036</name>
</gene>
<evidence type="ECO:0000256" key="4">
    <source>
        <dbReference type="ARBA" id="ARBA00016244"/>
    </source>
</evidence>
<dbReference type="PRINTS" id="PR01005">
    <property type="entry name" value="FLGHOOKAP1"/>
</dbReference>
<comment type="similarity">
    <text evidence="3 7">Belongs to the flagella basal body rod proteins family.</text>
</comment>
<evidence type="ECO:0000256" key="2">
    <source>
        <dbReference type="ARBA" id="ARBA00004613"/>
    </source>
</evidence>
<dbReference type="InterPro" id="IPR001444">
    <property type="entry name" value="Flag_bb_rod_N"/>
</dbReference>
<keyword evidence="6 7" id="KW-0975">Bacterial flagellum</keyword>
<evidence type="ECO:0000256" key="6">
    <source>
        <dbReference type="ARBA" id="ARBA00023143"/>
    </source>
</evidence>
<evidence type="ECO:0000256" key="3">
    <source>
        <dbReference type="ARBA" id="ARBA00009677"/>
    </source>
</evidence>
<keyword evidence="12" id="KW-0966">Cell projection</keyword>
<evidence type="ECO:0000259" key="8">
    <source>
        <dbReference type="Pfam" id="PF00460"/>
    </source>
</evidence>
<feature type="domain" description="Flagellar hook-associated protein 1 D2-like" evidence="10">
    <location>
        <begin position="334"/>
        <end position="411"/>
    </location>
</feature>
<dbReference type="PANTHER" id="PTHR30033">
    <property type="entry name" value="FLAGELLAR HOOK-ASSOCIATED PROTEIN 1"/>
    <property type="match status" value="1"/>
</dbReference>
<keyword evidence="12" id="KW-0969">Cilium</keyword>
<feature type="domain" description="Flagellar basal-body/hook protein C-terminal" evidence="9">
    <location>
        <begin position="500"/>
        <end position="540"/>
    </location>
</feature>
<dbReference type="GO" id="GO:0009424">
    <property type="term" value="C:bacterial-type flagellum hook"/>
    <property type="evidence" value="ECO:0007669"/>
    <property type="project" value="UniProtKB-UniRule"/>
</dbReference>
<dbReference type="GO" id="GO:0005576">
    <property type="term" value="C:extracellular region"/>
    <property type="evidence" value="ECO:0007669"/>
    <property type="project" value="UniProtKB-SubCell"/>
</dbReference>
<name>A0A756YCR0_SALER</name>
<comment type="subcellular location">
    <subcellularLocation>
        <location evidence="1 7">Bacterial flagellum</location>
    </subcellularLocation>
    <subcellularLocation>
        <location evidence="2 7">Secreted</location>
    </subcellularLocation>
</comment>
<dbReference type="Pfam" id="PF21158">
    <property type="entry name" value="flgK_1st_1"/>
    <property type="match status" value="1"/>
</dbReference>
<dbReference type="AlphaFoldDB" id="A0A756YCR0"/>
<feature type="domain" description="Flagellar hook-associated protein FlgK helical" evidence="11">
    <location>
        <begin position="92"/>
        <end position="326"/>
    </location>
</feature>
<keyword evidence="5 7" id="KW-0964">Secreted</keyword>
<reference evidence="12" key="2">
    <citation type="submission" date="2020-02" db="EMBL/GenBank/DDBJ databases">
        <authorList>
            <consortium name="NCBI Pathogen Detection Project"/>
        </authorList>
    </citation>
    <scope>NUCLEOTIDE SEQUENCE</scope>
    <source>
        <strain evidence="12">MA.CK_97/00011857</strain>
    </source>
</reference>
<dbReference type="Pfam" id="PF22638">
    <property type="entry name" value="FlgK_D1"/>
    <property type="match status" value="1"/>
</dbReference>
<reference evidence="12" key="1">
    <citation type="journal article" date="2018" name="Genome Biol.">
        <title>SKESA: strategic k-mer extension for scrupulous assemblies.</title>
        <authorList>
            <person name="Souvorov A."/>
            <person name="Agarwala R."/>
            <person name="Lipman D.J."/>
        </authorList>
    </citation>
    <scope>NUCLEOTIDE SEQUENCE</scope>
    <source>
        <strain evidence="12">MA.CK_97/00011857</strain>
    </source>
</reference>
<keyword evidence="12" id="KW-0282">Flagellum</keyword>
<dbReference type="Pfam" id="PF06429">
    <property type="entry name" value="Flg_bbr_C"/>
    <property type="match status" value="1"/>
</dbReference>
<evidence type="ECO:0000259" key="10">
    <source>
        <dbReference type="Pfam" id="PF21158"/>
    </source>
</evidence>
<accession>A0A756YCR0</accession>
<dbReference type="InterPro" id="IPR053927">
    <property type="entry name" value="FlgK_helical"/>
</dbReference>
<dbReference type="EMBL" id="DAAXCJ010000012">
    <property type="protein sequence ID" value="HAG0390739.1"/>
    <property type="molecule type" value="Genomic_DNA"/>
</dbReference>
<dbReference type="InterPro" id="IPR049119">
    <property type="entry name" value="FlgK_D2-like"/>
</dbReference>
<evidence type="ECO:0000259" key="11">
    <source>
        <dbReference type="Pfam" id="PF22638"/>
    </source>
</evidence>
<evidence type="ECO:0000259" key="9">
    <source>
        <dbReference type="Pfam" id="PF06429"/>
    </source>
</evidence>
<dbReference type="InterPro" id="IPR002371">
    <property type="entry name" value="FlgK"/>
</dbReference>